<dbReference type="Proteomes" id="UP000218151">
    <property type="component" value="Unassembled WGS sequence"/>
</dbReference>
<evidence type="ECO:0000256" key="1">
    <source>
        <dbReference type="SAM" id="MobiDB-lite"/>
    </source>
</evidence>
<dbReference type="InterPro" id="IPR011050">
    <property type="entry name" value="Pectin_lyase_fold/virulence"/>
</dbReference>
<accession>A0A2A2SAQ7</accession>
<dbReference type="AlphaFoldDB" id="A0A2A2SAQ7"/>
<feature type="region of interest" description="Disordered" evidence="1">
    <location>
        <begin position="389"/>
        <end position="420"/>
    </location>
</feature>
<evidence type="ECO:0000313" key="2">
    <source>
        <dbReference type="EMBL" id="PAX06336.1"/>
    </source>
</evidence>
<keyword evidence="3" id="KW-1185">Reference proteome</keyword>
<evidence type="ECO:0000313" key="3">
    <source>
        <dbReference type="Proteomes" id="UP000218151"/>
    </source>
</evidence>
<feature type="compositionally biased region" description="Acidic residues" evidence="1">
    <location>
        <begin position="397"/>
        <end position="408"/>
    </location>
</feature>
<reference evidence="3" key="1">
    <citation type="submission" date="2017-09" db="EMBL/GenBank/DDBJ databases">
        <authorList>
            <person name="Feng G."/>
            <person name="Zhu H."/>
        </authorList>
    </citation>
    <scope>NUCLEOTIDE SEQUENCE [LARGE SCALE GENOMIC DNA]</scope>
    <source>
        <strain evidence="3">1PNM-20</strain>
    </source>
</reference>
<gene>
    <name evidence="2" type="ORF">CKY28_17815</name>
</gene>
<proteinExistence type="predicted"/>
<dbReference type="InterPro" id="IPR012334">
    <property type="entry name" value="Pectin_lyas_fold"/>
</dbReference>
<dbReference type="SUPFAM" id="SSF51126">
    <property type="entry name" value="Pectin lyase-like"/>
    <property type="match status" value="1"/>
</dbReference>
<dbReference type="OrthoDB" id="5179605at2"/>
<protein>
    <submittedName>
        <fullName evidence="2">Uncharacterized protein</fullName>
    </submittedName>
</protein>
<sequence>MGKFYITPTGSGNKSGSDWANAAAITSLDGAVRKAGSGGTVYLAADQGAYKVTNGINIWSGASFSDEVTIKGVNSRTGADQEAVIEGTRPAAYKIGNPAGNELFKFQKGAGNLHFENFQVNNTATVFRAVGDVADITIENVDADNVAHFFQTYAGSGNKTASVTDLTLRDIDVDGFSRALIYIGYNSRDVLIQDVRGDSERQDGDEFAIGVHLVGTAHDVTLRRVTMENATDTTGGNYWNGDGFATEAGVYDVRFEDTVARGNTDAGYDLKSKSTTLVRAVAEDNSRNFRIWGEVMMVDAVGLNPEKRGGLLNGQNQIHVLKGAELKIDGGYFADAGSSTRVFLNDGGIVSIADVEIVRAKTGALSAGAIGGLDRAKIELVDAVGKHSAGTPFTPTDIDDDDEDDADDAPAPATPAPTGTIFVGTARADGFAGTAAADQFHFDAAVNRGADRIAGFGSNDALVTRTALADGNRDGIIGFGANGTLELGGGAVKFDGPTKGLRLLGQTDDGFFYGDAAVRPTKAVEGRLSVGDKLVGDAKDKVANRFFFDTALGLDLGDDKVVSFGAKDVLMTTSRLGEGARVAAGRDGSFAFGGDADLGGVKVTDTTGRTVAALELDGVQLVGGVQYFVYSLLDG</sequence>
<name>A0A2A2SAQ7_9SPHN</name>
<dbReference type="Gene3D" id="2.160.20.10">
    <property type="entry name" value="Single-stranded right-handed beta-helix, Pectin lyase-like"/>
    <property type="match status" value="1"/>
</dbReference>
<dbReference type="RefSeq" id="WP_095999742.1">
    <property type="nucleotide sequence ID" value="NZ_NSLI01000008.1"/>
</dbReference>
<organism evidence="2 3">
    <name type="scientific">Sphingomonas lenta</name>
    <dbReference type="NCBI Taxonomy" id="1141887"/>
    <lineage>
        <taxon>Bacteria</taxon>
        <taxon>Pseudomonadati</taxon>
        <taxon>Pseudomonadota</taxon>
        <taxon>Alphaproteobacteria</taxon>
        <taxon>Sphingomonadales</taxon>
        <taxon>Sphingomonadaceae</taxon>
        <taxon>Sphingomonas</taxon>
    </lineage>
</organism>
<comment type="caution">
    <text evidence="2">The sequence shown here is derived from an EMBL/GenBank/DDBJ whole genome shotgun (WGS) entry which is preliminary data.</text>
</comment>
<dbReference type="EMBL" id="NSLI01000008">
    <property type="protein sequence ID" value="PAX06336.1"/>
    <property type="molecule type" value="Genomic_DNA"/>
</dbReference>